<dbReference type="Gene3D" id="1.20.90.10">
    <property type="entry name" value="Phospholipase A2 domain"/>
    <property type="match status" value="1"/>
</dbReference>
<accession>A0ABV6LR55</accession>
<gene>
    <name evidence="2" type="ORF">ACFFGV_15035</name>
</gene>
<feature type="domain" description="Phospholipase A2-like" evidence="1">
    <location>
        <begin position="17"/>
        <end position="50"/>
    </location>
</feature>
<dbReference type="InterPro" id="IPR013607">
    <property type="entry name" value="Phospholipase_A2-like"/>
</dbReference>
<dbReference type="Proteomes" id="UP001589836">
    <property type="component" value="Unassembled WGS sequence"/>
</dbReference>
<dbReference type="RefSeq" id="WP_377349420.1">
    <property type="nucleotide sequence ID" value="NZ_JBHLTP010000012.1"/>
</dbReference>
<evidence type="ECO:0000313" key="3">
    <source>
        <dbReference type="Proteomes" id="UP001589836"/>
    </source>
</evidence>
<dbReference type="EMBL" id="JBHLTP010000012">
    <property type="protein sequence ID" value="MFC0524892.1"/>
    <property type="molecule type" value="Genomic_DNA"/>
</dbReference>
<organism evidence="2 3">
    <name type="scientific">Pontibacillus salicampi</name>
    <dbReference type="NCBI Taxonomy" id="1449801"/>
    <lineage>
        <taxon>Bacteria</taxon>
        <taxon>Bacillati</taxon>
        <taxon>Bacillota</taxon>
        <taxon>Bacilli</taxon>
        <taxon>Bacillales</taxon>
        <taxon>Bacillaceae</taxon>
        <taxon>Pontibacillus</taxon>
    </lineage>
</organism>
<dbReference type="SUPFAM" id="SSF48619">
    <property type="entry name" value="Phospholipase A2, PLA2"/>
    <property type="match status" value="1"/>
</dbReference>
<reference evidence="2 3" key="1">
    <citation type="submission" date="2024-09" db="EMBL/GenBank/DDBJ databases">
        <authorList>
            <person name="Sun Q."/>
            <person name="Mori K."/>
        </authorList>
    </citation>
    <scope>NUCLEOTIDE SEQUENCE [LARGE SCALE GENOMIC DNA]</scope>
    <source>
        <strain evidence="2 3">NCAIM B.02529</strain>
    </source>
</reference>
<sequence>MRSHPTNPSIRPRLCIFPGYRWCGPGCTGPGAPINAVDAACRAHDLCYRNEGPSCRCDLLFIHRLERLVNEPGKEGSHARVIYHYMKLQTSFKC</sequence>
<proteinExistence type="predicted"/>
<evidence type="ECO:0000259" key="1">
    <source>
        <dbReference type="Pfam" id="PF08398"/>
    </source>
</evidence>
<protein>
    <submittedName>
        <fullName evidence="2">Phospholipase</fullName>
    </submittedName>
</protein>
<keyword evidence="3" id="KW-1185">Reference proteome</keyword>
<dbReference type="InterPro" id="IPR036444">
    <property type="entry name" value="PLipase_A2_dom_sf"/>
</dbReference>
<dbReference type="Pfam" id="PF08398">
    <property type="entry name" value="Phospholip_A2_4"/>
    <property type="match status" value="1"/>
</dbReference>
<comment type="caution">
    <text evidence="2">The sequence shown here is derived from an EMBL/GenBank/DDBJ whole genome shotgun (WGS) entry which is preliminary data.</text>
</comment>
<name>A0ABV6LR55_9BACI</name>
<evidence type="ECO:0000313" key="2">
    <source>
        <dbReference type="EMBL" id="MFC0524892.1"/>
    </source>
</evidence>